<dbReference type="RefSeq" id="WP_238947727.1">
    <property type="nucleotide sequence ID" value="NZ_CP011371.1"/>
</dbReference>
<keyword evidence="4 12" id="KW-0812">Transmembrane</keyword>
<dbReference type="Gene3D" id="3.30.2010.10">
    <property type="entry name" value="Metalloproteases ('zincins'), catalytic domain"/>
    <property type="match status" value="1"/>
</dbReference>
<gene>
    <name evidence="14" type="ORF">AAW51_0343</name>
</gene>
<reference evidence="14 15" key="1">
    <citation type="submission" date="2015-05" db="EMBL/GenBank/DDBJ databases">
        <authorList>
            <person name="Tang B."/>
            <person name="Yu Y."/>
        </authorList>
    </citation>
    <scope>NUCLEOTIDE SEQUENCE [LARGE SCALE GENOMIC DNA]</scope>
    <source>
        <strain evidence="14 15">DSM 7029</strain>
    </source>
</reference>
<sequence length="655" mass="71671">MAMRFREHQAQARAATRRLLLLFVAVLALLLLAVNGVLALIYRLSFPWTSDFPALFFETNSGLVLLFVLGGCWFEMLRLREGGPHLAKLAGGRCISPPEGQPHDLYEKRLRNVVDEVAIACGVRRTPSVYVLAREEAINAFAAGWGFDDAVIAITRGALERLTRDELQGVVAHEFSHLVHGDTRLNMRLVGLVWGLQMLYNFGHSLVEPDERDRRGAAVLFGLGLMAVGSLGWLAGRLLKAAVARQREYLADASAVQFTRSPDGIGNALRKIADQSWRRQDGLRSVHAESLSHLFFVSRLRWEAFATHPPLHERIRRLYGHTVGPLPARQLAPEDDDEPDTLPMRGEPLVPPRAPMRAASPTPRPRPRPDTAAAAPPGPTEAQQHDPVQRAAGGTREDGEREALARIRRWHGPGERKAGVLALLLTPGNAAEAQAFEQETGGGALPVSVRADIERLGEAARLPVFELLLRRSAATPVGERRALLKSSRRVMGADGRTTPLDRLRWLAMRQLLAGGPPSRPCADQPLAQLSKELAVVHAFLARIVVADSAGAGAQPGAEGSPWYRAVWRALLGDQPVPAWRSPDGDRFVTALEQLARLPAVRRPLLLRTWVEVAQQLVPQGRLDAASADALRVVALLIDTPCPKPLSDLFVEVGEP</sequence>
<evidence type="ECO:0000256" key="10">
    <source>
        <dbReference type="ARBA" id="ARBA00023136"/>
    </source>
</evidence>
<keyword evidence="9" id="KW-0482">Metalloprotease</keyword>
<evidence type="ECO:0000313" key="15">
    <source>
        <dbReference type="Proteomes" id="UP000035352"/>
    </source>
</evidence>
<feature type="transmembrane region" description="Helical" evidence="12">
    <location>
        <begin position="55"/>
        <end position="74"/>
    </location>
</feature>
<dbReference type="GO" id="GO:0006508">
    <property type="term" value="P:proteolysis"/>
    <property type="evidence" value="ECO:0007669"/>
    <property type="project" value="UniProtKB-KW"/>
</dbReference>
<dbReference type="CDD" id="cd07340">
    <property type="entry name" value="M48B_Htpx_like"/>
    <property type="match status" value="1"/>
</dbReference>
<keyword evidence="7" id="KW-0862">Zinc</keyword>
<dbReference type="GO" id="GO:0046872">
    <property type="term" value="F:metal ion binding"/>
    <property type="evidence" value="ECO:0007669"/>
    <property type="project" value="UniProtKB-KW"/>
</dbReference>
<evidence type="ECO:0000256" key="5">
    <source>
        <dbReference type="ARBA" id="ARBA00022723"/>
    </source>
</evidence>
<dbReference type="EMBL" id="CP011371">
    <property type="protein sequence ID" value="AKJ27034.1"/>
    <property type="molecule type" value="Genomic_DNA"/>
</dbReference>
<feature type="domain" description="Peptidase M48" evidence="13">
    <location>
        <begin position="107"/>
        <end position="319"/>
    </location>
</feature>
<evidence type="ECO:0000256" key="9">
    <source>
        <dbReference type="ARBA" id="ARBA00023049"/>
    </source>
</evidence>
<feature type="transmembrane region" description="Helical" evidence="12">
    <location>
        <begin position="219"/>
        <end position="239"/>
    </location>
</feature>
<dbReference type="PATRIC" id="fig|413882.6.peg.356"/>
<feature type="region of interest" description="Disordered" evidence="11">
    <location>
        <begin position="326"/>
        <end position="401"/>
    </location>
</feature>
<evidence type="ECO:0000256" key="11">
    <source>
        <dbReference type="SAM" id="MobiDB-lite"/>
    </source>
</evidence>
<keyword evidence="5" id="KW-0479">Metal-binding</keyword>
<evidence type="ECO:0000256" key="4">
    <source>
        <dbReference type="ARBA" id="ARBA00022692"/>
    </source>
</evidence>
<organism evidence="14 15">
    <name type="scientific">Caldimonas brevitalea</name>
    <dbReference type="NCBI Taxonomy" id="413882"/>
    <lineage>
        <taxon>Bacteria</taxon>
        <taxon>Pseudomonadati</taxon>
        <taxon>Pseudomonadota</taxon>
        <taxon>Betaproteobacteria</taxon>
        <taxon>Burkholderiales</taxon>
        <taxon>Sphaerotilaceae</taxon>
        <taxon>Caldimonas</taxon>
    </lineage>
</organism>
<dbReference type="AlphaFoldDB" id="A0A0G3BCE1"/>
<dbReference type="STRING" id="413882.AAW51_0343"/>
<protein>
    <recommendedName>
        <fullName evidence="13">Peptidase M48 domain-containing protein</fullName>
    </recommendedName>
</protein>
<evidence type="ECO:0000256" key="6">
    <source>
        <dbReference type="ARBA" id="ARBA00022801"/>
    </source>
</evidence>
<evidence type="ECO:0000256" key="3">
    <source>
        <dbReference type="ARBA" id="ARBA00022670"/>
    </source>
</evidence>
<dbReference type="Pfam" id="PF01435">
    <property type="entry name" value="Peptidase_M48"/>
    <property type="match status" value="1"/>
</dbReference>
<evidence type="ECO:0000256" key="7">
    <source>
        <dbReference type="ARBA" id="ARBA00022833"/>
    </source>
</evidence>
<name>A0A0G3BCE1_9BURK</name>
<dbReference type="Proteomes" id="UP000035352">
    <property type="component" value="Chromosome"/>
</dbReference>
<keyword evidence="15" id="KW-1185">Reference proteome</keyword>
<evidence type="ECO:0000313" key="14">
    <source>
        <dbReference type="EMBL" id="AKJ27034.1"/>
    </source>
</evidence>
<keyword evidence="3" id="KW-0645">Protease</keyword>
<keyword evidence="10 12" id="KW-0472">Membrane</keyword>
<evidence type="ECO:0000259" key="13">
    <source>
        <dbReference type="Pfam" id="PF01435"/>
    </source>
</evidence>
<accession>A0A0G3BCE1</accession>
<evidence type="ECO:0000256" key="2">
    <source>
        <dbReference type="ARBA" id="ARBA00022475"/>
    </source>
</evidence>
<evidence type="ECO:0000256" key="1">
    <source>
        <dbReference type="ARBA" id="ARBA00001947"/>
    </source>
</evidence>
<dbReference type="KEGG" id="pbh:AAW51_0343"/>
<evidence type="ECO:0000256" key="8">
    <source>
        <dbReference type="ARBA" id="ARBA00022989"/>
    </source>
</evidence>
<proteinExistence type="predicted"/>
<keyword evidence="2" id="KW-1003">Cell membrane</keyword>
<dbReference type="InterPro" id="IPR001915">
    <property type="entry name" value="Peptidase_M48"/>
</dbReference>
<dbReference type="PANTHER" id="PTHR43221:SF2">
    <property type="entry name" value="PROTEASE HTPX HOMOLOG"/>
    <property type="match status" value="1"/>
</dbReference>
<dbReference type="GO" id="GO:0004222">
    <property type="term" value="F:metalloendopeptidase activity"/>
    <property type="evidence" value="ECO:0007669"/>
    <property type="project" value="InterPro"/>
</dbReference>
<keyword evidence="8 12" id="KW-1133">Transmembrane helix</keyword>
<dbReference type="InterPro" id="IPR050083">
    <property type="entry name" value="HtpX_protease"/>
</dbReference>
<comment type="cofactor">
    <cofactor evidence="1">
        <name>Zn(2+)</name>
        <dbReference type="ChEBI" id="CHEBI:29105"/>
    </cofactor>
</comment>
<keyword evidence="6" id="KW-0378">Hydrolase</keyword>
<evidence type="ECO:0000256" key="12">
    <source>
        <dbReference type="SAM" id="Phobius"/>
    </source>
</evidence>
<dbReference type="PANTHER" id="PTHR43221">
    <property type="entry name" value="PROTEASE HTPX"/>
    <property type="match status" value="1"/>
</dbReference>